<dbReference type="AlphaFoldDB" id="A0A2Z6MIV2"/>
<dbReference type="Proteomes" id="UP000242715">
    <property type="component" value="Unassembled WGS sequence"/>
</dbReference>
<organism evidence="1 2">
    <name type="scientific">Trifolium subterraneum</name>
    <name type="common">Subterranean clover</name>
    <dbReference type="NCBI Taxonomy" id="3900"/>
    <lineage>
        <taxon>Eukaryota</taxon>
        <taxon>Viridiplantae</taxon>
        <taxon>Streptophyta</taxon>
        <taxon>Embryophyta</taxon>
        <taxon>Tracheophyta</taxon>
        <taxon>Spermatophyta</taxon>
        <taxon>Magnoliopsida</taxon>
        <taxon>eudicotyledons</taxon>
        <taxon>Gunneridae</taxon>
        <taxon>Pentapetalae</taxon>
        <taxon>rosids</taxon>
        <taxon>fabids</taxon>
        <taxon>Fabales</taxon>
        <taxon>Fabaceae</taxon>
        <taxon>Papilionoideae</taxon>
        <taxon>50 kb inversion clade</taxon>
        <taxon>NPAAA clade</taxon>
        <taxon>Hologalegina</taxon>
        <taxon>IRL clade</taxon>
        <taxon>Trifolieae</taxon>
        <taxon>Trifolium</taxon>
    </lineage>
</organism>
<accession>A0A2Z6MIV2</accession>
<evidence type="ECO:0000313" key="1">
    <source>
        <dbReference type="EMBL" id="GAU32534.1"/>
    </source>
</evidence>
<protein>
    <submittedName>
        <fullName evidence="1">Uncharacterized protein</fullName>
    </submittedName>
</protein>
<reference evidence="2" key="1">
    <citation type="journal article" date="2017" name="Front. Plant Sci.">
        <title>Climate Clever Clovers: New Paradigm to Reduce the Environmental Footprint of Ruminants by Breeding Low Methanogenic Forages Utilizing Haplotype Variation.</title>
        <authorList>
            <person name="Kaur P."/>
            <person name="Appels R."/>
            <person name="Bayer P.E."/>
            <person name="Keeble-Gagnere G."/>
            <person name="Wang J."/>
            <person name="Hirakawa H."/>
            <person name="Shirasawa K."/>
            <person name="Vercoe P."/>
            <person name="Stefanova K."/>
            <person name="Durmic Z."/>
            <person name="Nichols P."/>
            <person name="Revell C."/>
            <person name="Isobe S.N."/>
            <person name="Edwards D."/>
            <person name="Erskine W."/>
        </authorList>
    </citation>
    <scope>NUCLEOTIDE SEQUENCE [LARGE SCALE GENOMIC DNA]</scope>
    <source>
        <strain evidence="2">cv. Daliak</strain>
    </source>
</reference>
<evidence type="ECO:0000313" key="2">
    <source>
        <dbReference type="Proteomes" id="UP000242715"/>
    </source>
</evidence>
<name>A0A2Z6MIV2_TRISU</name>
<gene>
    <name evidence="1" type="ORF">TSUD_64290</name>
</gene>
<sequence length="54" mass="6266">MQRPRLPPSAGSFSLWLSYLHPLRAEARMIPPPLMADYRRPVTLTVHHFPTLSR</sequence>
<dbReference type="EMBL" id="DF973496">
    <property type="protein sequence ID" value="GAU32534.1"/>
    <property type="molecule type" value="Genomic_DNA"/>
</dbReference>
<proteinExistence type="predicted"/>
<keyword evidence="2" id="KW-1185">Reference proteome</keyword>